<feature type="compositionally biased region" description="Low complexity" evidence="1">
    <location>
        <begin position="74"/>
        <end position="83"/>
    </location>
</feature>
<dbReference type="AlphaFoldDB" id="A0A0C4EC65"/>
<evidence type="ECO:0000313" key="3">
    <source>
        <dbReference type="EnsemblFungi" id="MAPG_10279T0"/>
    </source>
</evidence>
<sequence length="176" mass="18644">MRRFDVDFTASAASLLPGDELRATLSTATDTTTARRTIRISVASASSGATVLTASAVIENPAAVVKCENSPIAATAPAPARSPTFRRPRMVSFRRSFSRSRSSSSSSSSSSPDHHHMPLVKPLDSYGFGDPVVAVASATPTRGDRFRGSWDRWMGRVEAERTPGFSMGGGAAVIRV</sequence>
<dbReference type="EMBL" id="GL876975">
    <property type="protein sequence ID" value="KLU90425.1"/>
    <property type="molecule type" value="Genomic_DNA"/>
</dbReference>
<dbReference type="Proteomes" id="UP000011715">
    <property type="component" value="Unassembled WGS sequence"/>
</dbReference>
<dbReference type="EnsemblFungi" id="MAPG_10279T0">
    <property type="protein sequence ID" value="MAPG_10279T0"/>
    <property type="gene ID" value="MAPG_10279"/>
</dbReference>
<reference evidence="3" key="4">
    <citation type="journal article" date="2015" name="G3 (Bethesda)">
        <title>Genome sequences of three phytopathogenic species of the Magnaporthaceae family of fungi.</title>
        <authorList>
            <person name="Okagaki L.H."/>
            <person name="Nunes C.C."/>
            <person name="Sailsbery J."/>
            <person name="Clay B."/>
            <person name="Brown D."/>
            <person name="John T."/>
            <person name="Oh Y."/>
            <person name="Young N."/>
            <person name="Fitzgerald M."/>
            <person name="Haas B.J."/>
            <person name="Zeng Q."/>
            <person name="Young S."/>
            <person name="Adiconis X."/>
            <person name="Fan L."/>
            <person name="Levin J.Z."/>
            <person name="Mitchell T.K."/>
            <person name="Okubara P.A."/>
            <person name="Farman M.L."/>
            <person name="Kohn L.M."/>
            <person name="Birren B."/>
            <person name="Ma L.-J."/>
            <person name="Dean R.A."/>
        </authorList>
    </citation>
    <scope>NUCLEOTIDE SEQUENCE</scope>
    <source>
        <strain evidence="3">ATCC 64411 / 73-15</strain>
    </source>
</reference>
<feature type="compositionally biased region" description="Low complexity" evidence="1">
    <location>
        <begin position="93"/>
        <end position="111"/>
    </location>
</feature>
<dbReference type="EMBL" id="ADBL01002297">
    <property type="status" value="NOT_ANNOTATED_CDS"/>
    <property type="molecule type" value="Genomic_DNA"/>
</dbReference>
<reference evidence="2" key="1">
    <citation type="submission" date="2010-05" db="EMBL/GenBank/DDBJ databases">
        <title>The Genome Sequence of Magnaporthe poae strain ATCC 64411.</title>
        <authorList>
            <consortium name="The Broad Institute Genome Sequencing Platform"/>
            <consortium name="Broad Institute Genome Sequencing Center for Infectious Disease"/>
            <person name="Ma L.-J."/>
            <person name="Dead R."/>
            <person name="Young S."/>
            <person name="Zeng Q."/>
            <person name="Koehrsen M."/>
            <person name="Alvarado L."/>
            <person name="Berlin A."/>
            <person name="Chapman S.B."/>
            <person name="Chen Z."/>
            <person name="Freedman E."/>
            <person name="Gellesch M."/>
            <person name="Goldberg J."/>
            <person name="Griggs A."/>
            <person name="Gujja S."/>
            <person name="Heilman E.R."/>
            <person name="Heiman D."/>
            <person name="Hepburn T."/>
            <person name="Howarth C."/>
            <person name="Jen D."/>
            <person name="Larson L."/>
            <person name="Mehta T."/>
            <person name="Neiman D."/>
            <person name="Pearson M."/>
            <person name="Roberts A."/>
            <person name="Saif S."/>
            <person name="Shea T."/>
            <person name="Shenoy N."/>
            <person name="Sisk P."/>
            <person name="Stolte C."/>
            <person name="Sykes S."/>
            <person name="Walk T."/>
            <person name="White J."/>
            <person name="Yandava C."/>
            <person name="Haas B."/>
            <person name="Nusbaum C."/>
            <person name="Birren B."/>
        </authorList>
    </citation>
    <scope>NUCLEOTIDE SEQUENCE</scope>
    <source>
        <strain evidence="2">ATCC 64411</strain>
    </source>
</reference>
<proteinExistence type="predicted"/>
<evidence type="ECO:0000313" key="2">
    <source>
        <dbReference type="EMBL" id="KLU90425.1"/>
    </source>
</evidence>
<dbReference type="VEuPathDB" id="FungiDB:MAPG_10279"/>
<gene>
    <name evidence="2" type="ORF">MAPG_10279</name>
</gene>
<evidence type="ECO:0000313" key="4">
    <source>
        <dbReference type="Proteomes" id="UP000011715"/>
    </source>
</evidence>
<keyword evidence="4" id="KW-1185">Reference proteome</keyword>
<reference evidence="3" key="5">
    <citation type="submission" date="2015-06" db="UniProtKB">
        <authorList>
            <consortium name="EnsemblFungi"/>
        </authorList>
    </citation>
    <scope>IDENTIFICATION</scope>
    <source>
        <strain evidence="3">ATCC 64411</strain>
    </source>
</reference>
<protein>
    <submittedName>
        <fullName evidence="2 3">Uncharacterized protein</fullName>
    </submittedName>
</protein>
<reference evidence="4" key="2">
    <citation type="submission" date="2010-05" db="EMBL/GenBank/DDBJ databases">
        <title>The genome sequence of Magnaporthe poae strain ATCC 64411.</title>
        <authorList>
            <person name="Ma L.-J."/>
            <person name="Dead R."/>
            <person name="Young S."/>
            <person name="Zeng Q."/>
            <person name="Koehrsen M."/>
            <person name="Alvarado L."/>
            <person name="Berlin A."/>
            <person name="Chapman S.B."/>
            <person name="Chen Z."/>
            <person name="Freedman E."/>
            <person name="Gellesch M."/>
            <person name="Goldberg J."/>
            <person name="Griggs A."/>
            <person name="Gujja S."/>
            <person name="Heilman E.R."/>
            <person name="Heiman D."/>
            <person name="Hepburn T."/>
            <person name="Howarth C."/>
            <person name="Jen D."/>
            <person name="Larson L."/>
            <person name="Mehta T."/>
            <person name="Neiman D."/>
            <person name="Pearson M."/>
            <person name="Roberts A."/>
            <person name="Saif S."/>
            <person name="Shea T."/>
            <person name="Shenoy N."/>
            <person name="Sisk P."/>
            <person name="Stolte C."/>
            <person name="Sykes S."/>
            <person name="Walk T."/>
            <person name="White J."/>
            <person name="Yandava C."/>
            <person name="Haas B."/>
            <person name="Nusbaum C."/>
            <person name="Birren B."/>
        </authorList>
    </citation>
    <scope>NUCLEOTIDE SEQUENCE [LARGE SCALE GENOMIC DNA]</scope>
    <source>
        <strain evidence="4">ATCC 64411 / 73-15</strain>
    </source>
</reference>
<feature type="region of interest" description="Disordered" evidence="1">
    <location>
        <begin position="74"/>
        <end position="121"/>
    </location>
</feature>
<reference evidence="2" key="3">
    <citation type="submission" date="2011-03" db="EMBL/GenBank/DDBJ databases">
        <title>Annotation of Magnaporthe poae ATCC 64411.</title>
        <authorList>
            <person name="Ma L.-J."/>
            <person name="Dead R."/>
            <person name="Young S.K."/>
            <person name="Zeng Q."/>
            <person name="Gargeya S."/>
            <person name="Fitzgerald M."/>
            <person name="Haas B."/>
            <person name="Abouelleil A."/>
            <person name="Alvarado L."/>
            <person name="Arachchi H.M."/>
            <person name="Berlin A."/>
            <person name="Brown A."/>
            <person name="Chapman S.B."/>
            <person name="Chen Z."/>
            <person name="Dunbar C."/>
            <person name="Freedman E."/>
            <person name="Gearin G."/>
            <person name="Gellesch M."/>
            <person name="Goldberg J."/>
            <person name="Griggs A."/>
            <person name="Gujja S."/>
            <person name="Heiman D."/>
            <person name="Howarth C."/>
            <person name="Larson L."/>
            <person name="Lui A."/>
            <person name="MacDonald P.J.P."/>
            <person name="Mehta T."/>
            <person name="Montmayeur A."/>
            <person name="Murphy C."/>
            <person name="Neiman D."/>
            <person name="Pearson M."/>
            <person name="Priest M."/>
            <person name="Roberts A."/>
            <person name="Saif S."/>
            <person name="Shea T."/>
            <person name="Shenoy N."/>
            <person name="Sisk P."/>
            <person name="Stolte C."/>
            <person name="Sykes S."/>
            <person name="Yandava C."/>
            <person name="Wortman J."/>
            <person name="Nusbaum C."/>
            <person name="Birren B."/>
        </authorList>
    </citation>
    <scope>NUCLEOTIDE SEQUENCE</scope>
    <source>
        <strain evidence="2">ATCC 64411</strain>
    </source>
</reference>
<accession>A0A0C4EC65</accession>
<organism evidence="3 4">
    <name type="scientific">Magnaporthiopsis poae (strain ATCC 64411 / 73-15)</name>
    <name type="common">Kentucky bluegrass fungus</name>
    <name type="synonym">Magnaporthe poae</name>
    <dbReference type="NCBI Taxonomy" id="644358"/>
    <lineage>
        <taxon>Eukaryota</taxon>
        <taxon>Fungi</taxon>
        <taxon>Dikarya</taxon>
        <taxon>Ascomycota</taxon>
        <taxon>Pezizomycotina</taxon>
        <taxon>Sordariomycetes</taxon>
        <taxon>Sordariomycetidae</taxon>
        <taxon>Magnaporthales</taxon>
        <taxon>Magnaporthaceae</taxon>
        <taxon>Magnaporthiopsis</taxon>
    </lineage>
</organism>
<name>A0A0C4EC65_MAGP6</name>
<evidence type="ECO:0000256" key="1">
    <source>
        <dbReference type="SAM" id="MobiDB-lite"/>
    </source>
</evidence>